<dbReference type="Gene3D" id="3.10.20.90">
    <property type="entry name" value="Phosphatidylinositol 3-kinase Catalytic Subunit, Chain A, domain 1"/>
    <property type="match status" value="2"/>
</dbReference>
<evidence type="ECO:0000313" key="4">
    <source>
        <dbReference type="Proteomes" id="UP000094112"/>
    </source>
</evidence>
<reference evidence="3 4" key="1">
    <citation type="journal article" date="2016" name="Proc. Natl. Acad. Sci. U.S.A.">
        <title>Comparative genomics of biotechnologically important yeasts.</title>
        <authorList>
            <person name="Riley R."/>
            <person name="Haridas S."/>
            <person name="Wolfe K.H."/>
            <person name="Lopes M.R."/>
            <person name="Hittinger C.T."/>
            <person name="Goeker M."/>
            <person name="Salamov A.A."/>
            <person name="Wisecaver J.H."/>
            <person name="Long T.M."/>
            <person name="Calvey C.H."/>
            <person name="Aerts A.L."/>
            <person name="Barry K.W."/>
            <person name="Choi C."/>
            <person name="Clum A."/>
            <person name="Coughlan A.Y."/>
            <person name="Deshpande S."/>
            <person name="Douglass A.P."/>
            <person name="Hanson S.J."/>
            <person name="Klenk H.-P."/>
            <person name="LaButti K.M."/>
            <person name="Lapidus A."/>
            <person name="Lindquist E.A."/>
            <person name="Lipzen A.M."/>
            <person name="Meier-Kolthoff J.P."/>
            <person name="Ohm R.A."/>
            <person name="Otillar R.P."/>
            <person name="Pangilinan J.L."/>
            <person name="Peng Y."/>
            <person name="Rokas A."/>
            <person name="Rosa C.A."/>
            <person name="Scheuner C."/>
            <person name="Sibirny A.A."/>
            <person name="Slot J.C."/>
            <person name="Stielow J.B."/>
            <person name="Sun H."/>
            <person name="Kurtzman C.P."/>
            <person name="Blackwell M."/>
            <person name="Grigoriev I.V."/>
            <person name="Jeffries T.W."/>
        </authorList>
    </citation>
    <scope>NUCLEOTIDE SEQUENCE [LARGE SCALE GENOMIC DNA]</scope>
    <source>
        <strain evidence="4">ATCC 58044 / CBS 1984 / NCYC 433 / NRRL Y-366-8</strain>
    </source>
</reference>
<dbReference type="CDD" id="cd01763">
    <property type="entry name" value="Ubl_SUMO_like"/>
    <property type="match status" value="2"/>
</dbReference>
<feature type="compositionally biased region" description="Polar residues" evidence="1">
    <location>
        <begin position="372"/>
        <end position="393"/>
    </location>
</feature>
<evidence type="ECO:0000313" key="3">
    <source>
        <dbReference type="EMBL" id="ODQ62347.1"/>
    </source>
</evidence>
<feature type="domain" description="Rad60/SUMO-like" evidence="2">
    <location>
        <begin position="38"/>
        <end position="94"/>
    </location>
</feature>
<dbReference type="RefSeq" id="XP_019041554.1">
    <property type="nucleotide sequence ID" value="XM_019185372.1"/>
</dbReference>
<dbReference type="AlphaFoldDB" id="A0A1E3PBU4"/>
<dbReference type="GeneID" id="30202618"/>
<dbReference type="InterPro" id="IPR022617">
    <property type="entry name" value="Rad60/SUMO-like_dom"/>
</dbReference>
<sequence length="603" mass="67062">MQAYLRKMINSTFSETSTTCTKKINTVKLIFRGMNRSLSFIMEGDVRLTEIARVFSSAVGLPMDQIKFSFKGSSLCLDTTPQLSELHDLDVIDVSYESLAPVSQDLILALDYKLNQARKRSKLAVFIYSLKSEWIVVLGIDGSETVEDITTKYRNITGDSSEAIRKIGKDVLSEGNLACYKSKVQDLGIYNGILIEFGKEAGKDQFNEIMDVDVANSVPSNSDVDQQTEVNGTLNKELNDDQDKIQSPSISQHRSESDALHTDIIIDDLKVKEISTEVNESKSPSVIEGTPIDESLGQELATEVIENSNEEQDADGDILMEGTAGHDLLAAQNYSRSGSFRQATEKVSDSTIPSSEQRLLESTSHSKDSSKEIAQSPQIKETLKFQQCKPSDTSEVDETTELPPGNQQTATEHLDAPSALLSQGSPDTYLPSSITNNGSTQIPVIDVDDPICYKFHFSGSKDLDISIYEDQTFESFFKQFKAISTDNQKDLSFRFMNRLVNPKDTPLMIGALPDTTNTIEVIRTEAEEVTFVLQDKERKYSNVYFKAKVKRKFKKAFGVYATKNGLRPEKLEFKINGRKVRKSDTPEALGIENGSIVEIDILP</sequence>
<evidence type="ECO:0000259" key="2">
    <source>
        <dbReference type="Pfam" id="PF11976"/>
    </source>
</evidence>
<name>A0A1E3PBU4_WICAA</name>
<feature type="compositionally biased region" description="Polar residues" evidence="1">
    <location>
        <begin position="349"/>
        <end position="363"/>
    </location>
</feature>
<gene>
    <name evidence="3" type="ORF">WICANDRAFT_82399</name>
</gene>
<evidence type="ECO:0000256" key="1">
    <source>
        <dbReference type="SAM" id="MobiDB-lite"/>
    </source>
</evidence>
<dbReference type="Pfam" id="PF11976">
    <property type="entry name" value="Rad60-SLD"/>
    <property type="match status" value="2"/>
</dbReference>
<proteinExistence type="predicted"/>
<feature type="region of interest" description="Disordered" evidence="1">
    <location>
        <begin position="337"/>
        <end position="413"/>
    </location>
</feature>
<dbReference type="OrthoDB" id="442921at2759"/>
<feature type="region of interest" description="Disordered" evidence="1">
    <location>
        <begin position="234"/>
        <end position="258"/>
    </location>
</feature>
<dbReference type="InterPro" id="IPR029071">
    <property type="entry name" value="Ubiquitin-like_domsf"/>
</dbReference>
<dbReference type="SUPFAM" id="SSF54236">
    <property type="entry name" value="Ubiquitin-like"/>
    <property type="match status" value="2"/>
</dbReference>
<dbReference type="PANTHER" id="PTHR10562">
    <property type="entry name" value="SMALL UBIQUITIN-RELATED MODIFIER"/>
    <property type="match status" value="1"/>
</dbReference>
<accession>A0A1E3PBU4</accession>
<feature type="domain" description="Rad60/SUMO-like" evidence="2">
    <location>
        <begin position="533"/>
        <end position="599"/>
    </location>
</feature>
<organism evidence="3 4">
    <name type="scientific">Wickerhamomyces anomalus (strain ATCC 58044 / CBS 1984 / NCYC 433 / NRRL Y-366-8)</name>
    <name type="common">Yeast</name>
    <name type="synonym">Hansenula anomala</name>
    <dbReference type="NCBI Taxonomy" id="683960"/>
    <lineage>
        <taxon>Eukaryota</taxon>
        <taxon>Fungi</taxon>
        <taxon>Dikarya</taxon>
        <taxon>Ascomycota</taxon>
        <taxon>Saccharomycotina</taxon>
        <taxon>Saccharomycetes</taxon>
        <taxon>Phaffomycetales</taxon>
        <taxon>Wickerhamomycetaceae</taxon>
        <taxon>Wickerhamomyces</taxon>
    </lineage>
</organism>
<dbReference type="EMBL" id="KV454208">
    <property type="protein sequence ID" value="ODQ62347.1"/>
    <property type="molecule type" value="Genomic_DNA"/>
</dbReference>
<dbReference type="Proteomes" id="UP000094112">
    <property type="component" value="Unassembled WGS sequence"/>
</dbReference>
<keyword evidence="4" id="KW-1185">Reference proteome</keyword>
<protein>
    <recommendedName>
        <fullName evidence="2">Rad60/SUMO-like domain-containing protein</fullName>
    </recommendedName>
</protein>